<reference evidence="3" key="1">
    <citation type="submission" date="2016-06" db="UniProtKB">
        <authorList>
            <consortium name="WormBaseParasite"/>
        </authorList>
    </citation>
    <scope>IDENTIFICATION</scope>
</reference>
<keyword evidence="2" id="KW-1185">Reference proteome</keyword>
<protein>
    <submittedName>
        <fullName evidence="1 3">Uncharacterized protein</fullName>
    </submittedName>
</protein>
<sequence length="263" mass="29970">MKRRQTDELDELVKQRIHLYASLTSTYDTLKYELSRLFTELEDLQCEFSSPISFGLFIDEAVDYIRTNNVKLTRVRAIRAEVSHFRAQWPPTLPASGSLPQTTTDNMDETMVLAQLADRALHLANRLDGDVSVVAPRSTEAADRNPDASGGLAVVRANQLREGCSARRSWFTHHLRLCRLLQTPFWQKGDWQSRGLGGLRYPSLSPLRPIVAGLRSGSRLAIKLRILELQVDSTDECCYLTSFQLNVLLRLVLKIYRFYVTEI</sequence>
<accession>A0A183SAA7</accession>
<name>A0A183SAA7_SCHSO</name>
<organism evidence="3">
    <name type="scientific">Schistocephalus solidus</name>
    <name type="common">Tapeworm</name>
    <dbReference type="NCBI Taxonomy" id="70667"/>
    <lineage>
        <taxon>Eukaryota</taxon>
        <taxon>Metazoa</taxon>
        <taxon>Spiralia</taxon>
        <taxon>Lophotrochozoa</taxon>
        <taxon>Platyhelminthes</taxon>
        <taxon>Cestoda</taxon>
        <taxon>Eucestoda</taxon>
        <taxon>Diphyllobothriidea</taxon>
        <taxon>Diphyllobothriidae</taxon>
        <taxon>Schistocephalus</taxon>
    </lineage>
</organism>
<evidence type="ECO:0000313" key="3">
    <source>
        <dbReference type="WBParaSite" id="SSLN_0000120401-mRNA-1"/>
    </source>
</evidence>
<gene>
    <name evidence="1" type="ORF">SSLN_LOCUS1155</name>
</gene>
<dbReference type="Proteomes" id="UP000275846">
    <property type="component" value="Unassembled WGS sequence"/>
</dbReference>
<dbReference type="WBParaSite" id="SSLN_0000120401-mRNA-1">
    <property type="protein sequence ID" value="SSLN_0000120401-mRNA-1"/>
    <property type="gene ID" value="SSLN_0000120401"/>
</dbReference>
<dbReference type="EMBL" id="UYSU01001703">
    <property type="protein sequence ID" value="VDL87052.1"/>
    <property type="molecule type" value="Genomic_DNA"/>
</dbReference>
<evidence type="ECO:0000313" key="2">
    <source>
        <dbReference type="Proteomes" id="UP000275846"/>
    </source>
</evidence>
<evidence type="ECO:0000313" key="1">
    <source>
        <dbReference type="EMBL" id="VDL87052.1"/>
    </source>
</evidence>
<dbReference type="AlphaFoldDB" id="A0A183SAA7"/>
<reference evidence="1 2" key="2">
    <citation type="submission" date="2018-11" db="EMBL/GenBank/DDBJ databases">
        <authorList>
            <consortium name="Pathogen Informatics"/>
        </authorList>
    </citation>
    <scope>NUCLEOTIDE SEQUENCE [LARGE SCALE GENOMIC DNA]</scope>
    <source>
        <strain evidence="1 2">NST_G2</strain>
    </source>
</reference>
<proteinExistence type="predicted"/>
<dbReference type="OrthoDB" id="10636367at2759"/>